<evidence type="ECO:0008006" key="3">
    <source>
        <dbReference type="Google" id="ProtNLM"/>
    </source>
</evidence>
<organism evidence="1 2">
    <name type="scientific">Spongiivirga citrea</name>
    <dbReference type="NCBI Taxonomy" id="1481457"/>
    <lineage>
        <taxon>Bacteria</taxon>
        <taxon>Pseudomonadati</taxon>
        <taxon>Bacteroidota</taxon>
        <taxon>Flavobacteriia</taxon>
        <taxon>Flavobacteriales</taxon>
        <taxon>Flavobacteriaceae</taxon>
        <taxon>Spongiivirga</taxon>
    </lineage>
</organism>
<proteinExistence type="predicted"/>
<gene>
    <name evidence="1" type="ORF">GWK10_17615</name>
</gene>
<dbReference type="Pfam" id="PF20113">
    <property type="entry name" value="DUF6503"/>
    <property type="match status" value="1"/>
</dbReference>
<sequence>MLKKSIPFLLLLFAFKTIQGQELTATKLLDRSIAYHDPEGNWKQFQSILHINLEMPDRPTRKSEVYLNLPKQVFGLKTIQDTITTYRKLENGKCSFSLNGKTELDSTEIKKHRADCERTTMYRNYYTYLYGLPMKLKDPGTIIDPKVEKREFKGKEYLVLRATYDKNVGTDEWYFYFDPETYALKVYQFYKDKTKNDGEYILLTDELETNEIKLPKTRVWYYNNNDGYLGTDDLEKVVDINK</sequence>
<dbReference type="Proteomes" id="UP000474296">
    <property type="component" value="Unassembled WGS sequence"/>
</dbReference>
<dbReference type="InterPro" id="IPR045444">
    <property type="entry name" value="DUF6503"/>
</dbReference>
<protein>
    <recommendedName>
        <fullName evidence="3">Outer membrane lipoprotein-sorting protein</fullName>
    </recommendedName>
</protein>
<comment type="caution">
    <text evidence="1">The sequence shown here is derived from an EMBL/GenBank/DDBJ whole genome shotgun (WGS) entry which is preliminary data.</text>
</comment>
<accession>A0A6M0CU60</accession>
<name>A0A6M0CU60_9FLAO</name>
<evidence type="ECO:0000313" key="2">
    <source>
        <dbReference type="Proteomes" id="UP000474296"/>
    </source>
</evidence>
<dbReference type="AlphaFoldDB" id="A0A6M0CU60"/>
<keyword evidence="2" id="KW-1185">Reference proteome</keyword>
<reference evidence="1 2" key="1">
    <citation type="submission" date="2020-01" db="EMBL/GenBank/DDBJ databases">
        <title>Spongiivirga citrea KCTC 32990T.</title>
        <authorList>
            <person name="Wang G."/>
        </authorList>
    </citation>
    <scope>NUCLEOTIDE SEQUENCE [LARGE SCALE GENOMIC DNA]</scope>
    <source>
        <strain evidence="1 2">KCTC 32990</strain>
    </source>
</reference>
<dbReference type="EMBL" id="JAABOQ010000009">
    <property type="protein sequence ID" value="NER19037.1"/>
    <property type="molecule type" value="Genomic_DNA"/>
</dbReference>
<evidence type="ECO:0000313" key="1">
    <source>
        <dbReference type="EMBL" id="NER19037.1"/>
    </source>
</evidence>
<dbReference type="RefSeq" id="WP_164033725.1">
    <property type="nucleotide sequence ID" value="NZ_JAABOQ010000009.1"/>
</dbReference>